<gene>
    <name evidence="1" type="ORF">N7505_005711</name>
</gene>
<keyword evidence="2" id="KW-1185">Reference proteome</keyword>
<organism evidence="1 2">
    <name type="scientific">Penicillium chrysogenum</name>
    <name type="common">Penicillium notatum</name>
    <dbReference type="NCBI Taxonomy" id="5076"/>
    <lineage>
        <taxon>Eukaryota</taxon>
        <taxon>Fungi</taxon>
        <taxon>Dikarya</taxon>
        <taxon>Ascomycota</taxon>
        <taxon>Pezizomycotina</taxon>
        <taxon>Eurotiomycetes</taxon>
        <taxon>Eurotiomycetidae</taxon>
        <taxon>Eurotiales</taxon>
        <taxon>Aspergillaceae</taxon>
        <taxon>Penicillium</taxon>
        <taxon>Penicillium chrysogenum species complex</taxon>
    </lineage>
</organism>
<proteinExistence type="predicted"/>
<dbReference type="Proteomes" id="UP001220256">
    <property type="component" value="Unassembled WGS sequence"/>
</dbReference>
<dbReference type="EMBL" id="JAPVEB010000003">
    <property type="protein sequence ID" value="KAJ5269953.1"/>
    <property type="molecule type" value="Genomic_DNA"/>
</dbReference>
<accession>A0ABQ8WJ42</accession>
<reference evidence="1 2" key="1">
    <citation type="journal article" date="2023" name="IMA Fungus">
        <title>Comparative genomic study of the Penicillium genus elucidates a diverse pangenome and 15 lateral gene transfer events.</title>
        <authorList>
            <person name="Petersen C."/>
            <person name="Sorensen T."/>
            <person name="Nielsen M.R."/>
            <person name="Sondergaard T.E."/>
            <person name="Sorensen J.L."/>
            <person name="Fitzpatrick D.A."/>
            <person name="Frisvad J.C."/>
            <person name="Nielsen K.L."/>
        </authorList>
    </citation>
    <scope>NUCLEOTIDE SEQUENCE [LARGE SCALE GENOMIC DNA]</scope>
    <source>
        <strain evidence="1 2">IBT 3361</strain>
    </source>
</reference>
<protein>
    <submittedName>
        <fullName evidence="1">Uncharacterized protein</fullName>
    </submittedName>
</protein>
<sequence>MARLGSTSEGGMRKVSAIFLTKAPVTIFAALAVSVLLPASEILDASEAPAAPSLFRKSCDELGTANGPNRASLNQGGLGKL</sequence>
<evidence type="ECO:0000313" key="2">
    <source>
        <dbReference type="Proteomes" id="UP001220256"/>
    </source>
</evidence>
<evidence type="ECO:0000313" key="1">
    <source>
        <dbReference type="EMBL" id="KAJ5269953.1"/>
    </source>
</evidence>
<comment type="caution">
    <text evidence="1">The sequence shown here is derived from an EMBL/GenBank/DDBJ whole genome shotgun (WGS) entry which is preliminary data.</text>
</comment>
<name>A0ABQ8WJ42_PENCH</name>